<accession>A0A1B4FSF5</accession>
<sequence length="108" mass="12035">MIVFVARRMSRFHASGPDSRPPPVSFSPPNAPPISAPLVPMFTLTILQSLPAADMNGSASRTSFVKKRRRQPLRHAVADRERVAEVVVNEHVENRCERLARDDGRCFG</sequence>
<evidence type="ECO:0000256" key="1">
    <source>
        <dbReference type="SAM" id="MobiDB-lite"/>
    </source>
</evidence>
<protein>
    <submittedName>
        <fullName evidence="2">Uncharacterized protein</fullName>
    </submittedName>
</protein>
<evidence type="ECO:0000313" key="2">
    <source>
        <dbReference type="EMBL" id="AOJ06612.1"/>
    </source>
</evidence>
<name>A0A1B4FSF5_9BURK</name>
<reference evidence="2 3" key="1">
    <citation type="submission" date="2015-12" db="EMBL/GenBank/DDBJ databases">
        <title>Diversity of Burkholderia near neighbor genomes.</title>
        <authorList>
            <person name="Sahl J."/>
            <person name="Wagner D."/>
            <person name="Keim P."/>
        </authorList>
    </citation>
    <scope>NUCLEOTIDE SEQUENCE [LARGE SCALE GENOMIC DNA]</scope>
    <source>
        <strain evidence="2 3">BDU8</strain>
    </source>
</reference>
<feature type="compositionally biased region" description="Pro residues" evidence="1">
    <location>
        <begin position="19"/>
        <end position="32"/>
    </location>
</feature>
<feature type="region of interest" description="Disordered" evidence="1">
    <location>
        <begin position="13"/>
        <end position="32"/>
    </location>
</feature>
<dbReference type="EMBL" id="CP013388">
    <property type="protein sequence ID" value="AOJ06612.1"/>
    <property type="molecule type" value="Genomic_DNA"/>
</dbReference>
<evidence type="ECO:0000313" key="3">
    <source>
        <dbReference type="Proteomes" id="UP000067711"/>
    </source>
</evidence>
<organism evidence="2 3">
    <name type="scientific">Burkholderia mayonis</name>
    <dbReference type="NCBI Taxonomy" id="1385591"/>
    <lineage>
        <taxon>Bacteria</taxon>
        <taxon>Pseudomonadati</taxon>
        <taxon>Pseudomonadota</taxon>
        <taxon>Betaproteobacteria</taxon>
        <taxon>Burkholderiales</taxon>
        <taxon>Burkholderiaceae</taxon>
        <taxon>Burkholderia</taxon>
        <taxon>pseudomallei group</taxon>
    </lineage>
</organism>
<proteinExistence type="predicted"/>
<gene>
    <name evidence="2" type="ORF">WS71_04210</name>
</gene>
<dbReference type="AlphaFoldDB" id="A0A1B4FSF5"/>
<dbReference type="Proteomes" id="UP000067711">
    <property type="component" value="Chromosome 2"/>
</dbReference>